<dbReference type="KEGG" id="goe:100907436"/>
<sequence length="754" mass="83862">MATGEGLDVLEVCAADAKRVAIVFRKLCNSRDDCNFTIQPVNSNKSFIKIFHRDAGARTAFAERILNFLREFNNLGSGKAEPNMSKDHTFHPYIDDSSMRVTREPIGSIYSPGLRRDDVPEKGGETKRVLNGGNSADVWSLSGSSEGDNLIRKEDNPNGVVATLLPGGETSIRSQAVSLGNVDPSSQSFGFSNHGKQTPRQSGEIPLQSEENSFQGSKSSNQGADTSIEEDCHAPGTGGTFAHEAETISIDGEALVRELGTSIFGERSALQEGETLPQEGPGSTQDEQTSSRERDPSFDEEDVSPQGADISPNEAETSLQEGESSPEECGDLTRERVLEGAAARSSPHVSEHSFTSDVFECAILKENIEEPEKPFKDIMLLRPYAAQFLHRENVTRGTALQNAVWPHLFAGKSMAIIGPRGYGKTFAYLPVALSMCLKNVAVVLTATDGRLAKLVTAVSYHHLSIEISRPPSKIRNASKQLLICSLCWFWRNRKDFTPSVVIFDRLDRMVESSLDVTCLELADSLSNVPLIATARRVTTQVEQTLELMNITSSAMVPCERIPRRCQEYLVSIDDVPDRVRYSALLSTLRQESRDAVILIFFHDEAETNSMYDKLDDEAHRGTLPFSSFNNLQEKLEDEQMMLRTHLNDGIPGVYLACLQDHRWLYTTNSVHTVINYRPPDCAQAYRYRRERLRLDGKVLTITRGVDLNHFPEELFHIMSGLTGYDAVTPCVENLRVAFEKESELRNRLRFVLLS</sequence>
<dbReference type="SUPFAM" id="SSF52540">
    <property type="entry name" value="P-loop containing nucleoside triphosphate hydrolases"/>
    <property type="match status" value="1"/>
</dbReference>
<dbReference type="Proteomes" id="UP000694867">
    <property type="component" value="Unplaced"/>
</dbReference>
<dbReference type="RefSeq" id="XP_003746881.1">
    <property type="nucleotide sequence ID" value="XM_003746833.1"/>
</dbReference>
<feature type="region of interest" description="Disordered" evidence="1">
    <location>
        <begin position="271"/>
        <end position="330"/>
    </location>
</feature>
<feature type="region of interest" description="Disordered" evidence="1">
    <location>
        <begin position="180"/>
        <end position="240"/>
    </location>
</feature>
<feature type="compositionally biased region" description="Polar residues" evidence="1">
    <location>
        <begin position="180"/>
        <end position="201"/>
    </location>
</feature>
<dbReference type="AlphaFoldDB" id="A0AAJ6QXA1"/>
<accession>A0AAJ6QXA1</accession>
<dbReference type="Gene3D" id="3.40.50.300">
    <property type="entry name" value="P-loop containing nucleotide triphosphate hydrolases"/>
    <property type="match status" value="1"/>
</dbReference>
<feature type="compositionally biased region" description="Polar residues" evidence="1">
    <location>
        <begin position="209"/>
        <end position="225"/>
    </location>
</feature>
<protein>
    <submittedName>
        <fullName evidence="3">Uncharacterized protein LOC100907436</fullName>
    </submittedName>
</protein>
<evidence type="ECO:0000313" key="2">
    <source>
        <dbReference type="Proteomes" id="UP000694867"/>
    </source>
</evidence>
<dbReference type="GeneID" id="100907436"/>
<name>A0AAJ6QXA1_9ACAR</name>
<keyword evidence="2" id="KW-1185">Reference proteome</keyword>
<feature type="region of interest" description="Disordered" evidence="1">
    <location>
        <begin position="109"/>
        <end position="134"/>
    </location>
</feature>
<feature type="compositionally biased region" description="Basic and acidic residues" evidence="1">
    <location>
        <begin position="114"/>
        <end position="128"/>
    </location>
</feature>
<reference evidence="3" key="1">
    <citation type="submission" date="2025-08" db="UniProtKB">
        <authorList>
            <consortium name="RefSeq"/>
        </authorList>
    </citation>
    <scope>IDENTIFICATION</scope>
</reference>
<proteinExistence type="predicted"/>
<evidence type="ECO:0000313" key="3">
    <source>
        <dbReference type="RefSeq" id="XP_003746881.1"/>
    </source>
</evidence>
<organism evidence="2 3">
    <name type="scientific">Galendromus occidentalis</name>
    <name type="common">western predatory mite</name>
    <dbReference type="NCBI Taxonomy" id="34638"/>
    <lineage>
        <taxon>Eukaryota</taxon>
        <taxon>Metazoa</taxon>
        <taxon>Ecdysozoa</taxon>
        <taxon>Arthropoda</taxon>
        <taxon>Chelicerata</taxon>
        <taxon>Arachnida</taxon>
        <taxon>Acari</taxon>
        <taxon>Parasitiformes</taxon>
        <taxon>Mesostigmata</taxon>
        <taxon>Gamasina</taxon>
        <taxon>Phytoseioidea</taxon>
        <taxon>Phytoseiidae</taxon>
        <taxon>Typhlodrominae</taxon>
        <taxon>Galendromus</taxon>
    </lineage>
</organism>
<evidence type="ECO:0000256" key="1">
    <source>
        <dbReference type="SAM" id="MobiDB-lite"/>
    </source>
</evidence>
<dbReference type="InterPro" id="IPR027417">
    <property type="entry name" value="P-loop_NTPase"/>
</dbReference>
<feature type="compositionally biased region" description="Polar residues" evidence="1">
    <location>
        <begin position="314"/>
        <end position="323"/>
    </location>
</feature>
<gene>
    <name evidence="3" type="primary">LOC100907436</name>
</gene>